<dbReference type="GO" id="GO:0008270">
    <property type="term" value="F:zinc ion binding"/>
    <property type="evidence" value="ECO:0007669"/>
    <property type="project" value="UniProtKB-KW"/>
</dbReference>
<evidence type="ECO:0000256" key="1">
    <source>
        <dbReference type="PROSITE-ProRule" id="PRU00042"/>
    </source>
</evidence>
<dbReference type="SMART" id="SM00355">
    <property type="entry name" value="ZnF_C2H2"/>
    <property type="match status" value="4"/>
</dbReference>
<keyword evidence="1" id="KW-0479">Metal-binding</keyword>
<accession>A0A0T6BDS7</accession>
<dbReference type="Gene3D" id="3.30.160.60">
    <property type="entry name" value="Classic Zinc Finger"/>
    <property type="match status" value="2"/>
</dbReference>
<dbReference type="OrthoDB" id="10004641at2759"/>
<dbReference type="PROSITE" id="PS50157">
    <property type="entry name" value="ZINC_FINGER_C2H2_2"/>
    <property type="match status" value="1"/>
</dbReference>
<sequence length="148" mass="17304">LGIMERTISSYIQQTIDGNHVCPRCSKEYKHKTSVYKHLRNECGVEPKYKCVPCGFSCKFLHVLQRHGESMVHQKNVATASTRFIDTTVMCHQCWKFYKNKKTLQTHLKYDCGKPKKNICYICGYKTNRKFVLKTHFATVHRDINSPL</sequence>
<keyword evidence="1" id="KW-0863">Zinc-finger</keyword>
<dbReference type="InterPro" id="IPR013087">
    <property type="entry name" value="Znf_C2H2_type"/>
</dbReference>
<keyword evidence="4" id="KW-1185">Reference proteome</keyword>
<feature type="domain" description="C2H2-type" evidence="2">
    <location>
        <begin position="20"/>
        <end position="47"/>
    </location>
</feature>
<evidence type="ECO:0000313" key="4">
    <source>
        <dbReference type="Proteomes" id="UP000051574"/>
    </source>
</evidence>
<dbReference type="EMBL" id="LJIG01001456">
    <property type="protein sequence ID" value="KRT85484.1"/>
    <property type="molecule type" value="Genomic_DNA"/>
</dbReference>
<dbReference type="Pfam" id="PF00096">
    <property type="entry name" value="zf-C2H2"/>
    <property type="match status" value="1"/>
</dbReference>
<reference evidence="3 4" key="1">
    <citation type="submission" date="2015-09" db="EMBL/GenBank/DDBJ databases">
        <title>Draft genome of the scarab beetle Oryctes borbonicus.</title>
        <authorList>
            <person name="Meyer J.M."/>
            <person name="Markov G.V."/>
            <person name="Baskaran P."/>
            <person name="Herrmann M."/>
            <person name="Sommer R.J."/>
            <person name="Roedelsperger C."/>
        </authorList>
    </citation>
    <scope>NUCLEOTIDE SEQUENCE [LARGE SCALE GENOMIC DNA]</scope>
    <source>
        <strain evidence="3">OB123</strain>
        <tissue evidence="3">Whole animal</tissue>
    </source>
</reference>
<dbReference type="AlphaFoldDB" id="A0A0T6BDS7"/>
<comment type="caution">
    <text evidence="3">The sequence shown here is derived from an EMBL/GenBank/DDBJ whole genome shotgun (WGS) entry which is preliminary data.</text>
</comment>
<feature type="non-terminal residue" evidence="3">
    <location>
        <position position="1"/>
    </location>
</feature>
<name>A0A0T6BDS7_9SCAR</name>
<dbReference type="Proteomes" id="UP000051574">
    <property type="component" value="Unassembled WGS sequence"/>
</dbReference>
<protein>
    <submittedName>
        <fullName evidence="3">Zinc finger protein</fullName>
    </submittedName>
</protein>
<gene>
    <name evidence="3" type="ORF">AMK59_2756</name>
</gene>
<keyword evidence="1" id="KW-0862">Zinc</keyword>
<organism evidence="3 4">
    <name type="scientific">Oryctes borbonicus</name>
    <dbReference type="NCBI Taxonomy" id="1629725"/>
    <lineage>
        <taxon>Eukaryota</taxon>
        <taxon>Metazoa</taxon>
        <taxon>Ecdysozoa</taxon>
        <taxon>Arthropoda</taxon>
        <taxon>Hexapoda</taxon>
        <taxon>Insecta</taxon>
        <taxon>Pterygota</taxon>
        <taxon>Neoptera</taxon>
        <taxon>Endopterygota</taxon>
        <taxon>Coleoptera</taxon>
        <taxon>Polyphaga</taxon>
        <taxon>Scarabaeiformia</taxon>
        <taxon>Scarabaeidae</taxon>
        <taxon>Dynastinae</taxon>
        <taxon>Oryctes</taxon>
    </lineage>
</organism>
<evidence type="ECO:0000259" key="2">
    <source>
        <dbReference type="PROSITE" id="PS50157"/>
    </source>
</evidence>
<evidence type="ECO:0000313" key="3">
    <source>
        <dbReference type="EMBL" id="KRT85484.1"/>
    </source>
</evidence>
<dbReference type="PROSITE" id="PS00028">
    <property type="entry name" value="ZINC_FINGER_C2H2_1"/>
    <property type="match status" value="1"/>
</dbReference>
<proteinExistence type="predicted"/>